<dbReference type="PROSITE" id="PS50089">
    <property type="entry name" value="ZF_RING_2"/>
    <property type="match status" value="1"/>
</dbReference>
<evidence type="ECO:0000256" key="5">
    <source>
        <dbReference type="ARBA" id="ARBA00012483"/>
    </source>
</evidence>
<evidence type="ECO:0000313" key="19">
    <source>
        <dbReference type="WBParaSite" id="SRDH1_7720.1"/>
    </source>
</evidence>
<reference evidence="18" key="1">
    <citation type="submission" date="2022-06" db="EMBL/GenBank/DDBJ databases">
        <authorList>
            <person name="Berger JAMES D."/>
            <person name="Berger JAMES D."/>
        </authorList>
    </citation>
    <scope>NUCLEOTIDE SEQUENCE [LARGE SCALE GENOMIC DNA]</scope>
</reference>
<evidence type="ECO:0000313" key="18">
    <source>
        <dbReference type="Proteomes" id="UP000050792"/>
    </source>
</evidence>
<evidence type="ECO:0000256" key="6">
    <source>
        <dbReference type="ARBA" id="ARBA00017157"/>
    </source>
</evidence>
<keyword evidence="8" id="KW-0808">Transferase</keyword>
<comment type="similarity">
    <text evidence="4">Belongs to the LTN1 family.</text>
</comment>
<dbReference type="InterPro" id="IPR054478">
    <property type="entry name" value="LTN1_UBC"/>
</dbReference>
<dbReference type="InterPro" id="IPR001841">
    <property type="entry name" value="Znf_RING"/>
</dbReference>
<dbReference type="Pfam" id="PF22958">
    <property type="entry name" value="Ltn1_1st"/>
    <property type="match status" value="1"/>
</dbReference>
<evidence type="ECO:0000256" key="15">
    <source>
        <dbReference type="PROSITE-ProRule" id="PRU00175"/>
    </source>
</evidence>
<evidence type="ECO:0000256" key="3">
    <source>
        <dbReference type="ARBA" id="ARBA00004906"/>
    </source>
</evidence>
<dbReference type="InterPro" id="IPR013083">
    <property type="entry name" value="Znf_RING/FYVE/PHD"/>
</dbReference>
<keyword evidence="18" id="KW-1185">Reference proteome</keyword>
<protein>
    <recommendedName>
        <fullName evidence="6">E3 ubiquitin-protein ligase listerin</fullName>
        <ecNumber evidence="5">2.3.2.27</ecNumber>
    </recommendedName>
    <alternativeName>
        <fullName evidence="14">RING-type E3 ubiquitin transferase listerin</fullName>
    </alternativeName>
</protein>
<dbReference type="GO" id="GO:0043023">
    <property type="term" value="F:ribosomal large subunit binding"/>
    <property type="evidence" value="ECO:0007669"/>
    <property type="project" value="TreeGrafter"/>
</dbReference>
<name>A0AA85G5R5_9TREM</name>
<evidence type="ECO:0000256" key="2">
    <source>
        <dbReference type="ARBA" id="ARBA00004514"/>
    </source>
</evidence>
<evidence type="ECO:0000256" key="4">
    <source>
        <dbReference type="ARBA" id="ARBA00007997"/>
    </source>
</evidence>
<evidence type="ECO:0000256" key="12">
    <source>
        <dbReference type="ARBA" id="ARBA00022786"/>
    </source>
</evidence>
<dbReference type="GO" id="GO:0061630">
    <property type="term" value="F:ubiquitin protein ligase activity"/>
    <property type="evidence" value="ECO:0007669"/>
    <property type="project" value="UniProtKB-EC"/>
</dbReference>
<evidence type="ECO:0000256" key="16">
    <source>
        <dbReference type="SAM" id="MobiDB-lite"/>
    </source>
</evidence>
<evidence type="ECO:0000256" key="10">
    <source>
        <dbReference type="ARBA" id="ARBA00022737"/>
    </source>
</evidence>
<dbReference type="Proteomes" id="UP000050792">
    <property type="component" value="Unassembled WGS sequence"/>
</dbReference>
<keyword evidence="12" id="KW-0833">Ubl conjugation pathway</keyword>
<feature type="region of interest" description="Disordered" evidence="16">
    <location>
        <begin position="36"/>
        <end position="60"/>
    </location>
</feature>
<evidence type="ECO:0000256" key="9">
    <source>
        <dbReference type="ARBA" id="ARBA00022723"/>
    </source>
</evidence>
<dbReference type="WBParaSite" id="SRDH1_7720.1">
    <property type="protein sequence ID" value="SRDH1_7720.1"/>
    <property type="gene ID" value="SRDH1_7720"/>
</dbReference>
<dbReference type="GO" id="GO:0008270">
    <property type="term" value="F:zinc ion binding"/>
    <property type="evidence" value="ECO:0007669"/>
    <property type="project" value="UniProtKB-KW"/>
</dbReference>
<dbReference type="CDD" id="cd16491">
    <property type="entry name" value="RING-CH-C4HC3_LTN1"/>
    <property type="match status" value="1"/>
</dbReference>
<keyword evidence="9" id="KW-0479">Metal-binding</keyword>
<organism evidence="18 19">
    <name type="scientific">Schistosoma rodhaini</name>
    <dbReference type="NCBI Taxonomy" id="6188"/>
    <lineage>
        <taxon>Eukaryota</taxon>
        <taxon>Metazoa</taxon>
        <taxon>Spiralia</taxon>
        <taxon>Lophotrochozoa</taxon>
        <taxon>Platyhelminthes</taxon>
        <taxon>Trematoda</taxon>
        <taxon>Digenea</taxon>
        <taxon>Strigeidida</taxon>
        <taxon>Schistosomatoidea</taxon>
        <taxon>Schistosomatidae</taxon>
        <taxon>Schistosoma</taxon>
    </lineage>
</organism>
<sequence length="2333" mass="263796">MVSNNNNNNNNNNKVKVAVAAKKYQPLIIYNSSTMGGKKKMTAHKPRVKENSKPSSSDKATRFLVEQTGGLGVSLTCLLDTKLQSVRINSDELKTESCQGKLTGFVPILQDPDASGLDTHLLNILKRLEKRDSVTKQKALREFCELLKPESNKSVCISVSTSSIVTVLPFWPRIYHRLSFDGDRKVRELVQATMHALASRVGKDLGPYLKQIVPIWTFSTVDTYEPAALFANKGLCDTFPEKKLIDVHCLCSKQLLDMVETQLFELTRKRCADTESFSSSKHCSSMKNDDNPVGNTSTESSFYSFDFSSTLRFLTSFIGNLIHLSSDHKQLIRLKMLLCPEGIWDKVARCLKSLRSEQNPNCLDQSYGTVSGACIAVYRLCSVLCRNPSWCRWMKEASDGKALGEYISHITVGSLGVTCILLENTYTSKSADIPTPFELGTGVYSSLWDAALACLTGLSGEFVWSVVDWNQTFVTRLENLLNYSEKNQAKQAYTHLLCLVNEFPLDYSNLKIHELEILEKLFIDSTLLGIHRSLGYTPVSDSDYNETGSYLSDDPDVSVVIATGTLECVRYFIDRLLTPMGDENRKEVLLAKKFYSKVLMRLFSDCLITHARVHTSPQLVCSRPPLSRQSYLNIVFNQTAKFCNNIAQSNHLLKIQMYDELRNTLFRWISLGQSNEFSTPTIDVGKVDRMFIGIVDPLRLISFINHLAKSSNQKCNRYIPNDSKISQRVDNKMNHCDLTVTVQTEWCINLFHSISDILLNNINANLSEDSPNDSFYILVFLCIYGYLPLKSFSAPCILRKVFSSLLSKLPNEVHAICWSYPVIQGLAKLWILSSENIDSEREIPNNSSICLLFTNYILPVLIQSLPSLRNIFDSVNVCAKLLSNRISDTLCFWAQVWFDKVVSSDESPSTTVISFMNNLHSLITNSFNHISSSNSNNDCNSPEMIIPIQLFETLSTCLKRRYANVLFCDDANCIVTNASELRIIGSLLIHLLHMINNNNVFSPSCLNYHYLLLTKILFCSYSISAFVKINESPDASYLLKSNVDDHILPNDNHHAYNYNDGDNDVVFNLKELINCSEVIILKRLNLEELKDCNEEGFFIQFSNLIFMNTVSSKFITPLFYHFVSRIYSVVHDKLNFSSSVSYFSMLWLKYLIKHVKLVLEAVVKIYPLPETFFISRHLSQDHSICPLSVLPNFGQLVRLHQLGLLLRLPIQFMSFDNDVCSTQYLLCLGFIRVWISSFREPLDICIDIGWSSNQTDLNVVNVNGQLENFEPSVSAFEENRVLLVKTLGSFWHEFTADFPLSRLLSLSSPNTLEYIAESESQAYHILQSTINSLLLNRLRTIHPNLWPLDIKLAASCNDGDIQNLTWTDLYLPLNSSTENIYSDKIRFNTCIELYLPAGVIRRCLSRQELLGRLKSLSLSVGKYSLSDLSDHHLKTHEYIIELISSLANVRATAPIYLTTFSSIILEDYRTWLANLTASATENKSVCLQSPVVFNICLSTMSYLECLLLLWQPWQWSAIESEKSPISVRLGLVQLSMRIRQLRPSLSVEQWDFVLCLTLSWVCSVVHYFCGSSNPDVEKTLYSLLGTRVFRMSAALGAIFIERYSHLPLSDCIILKEINAAKKVIQSDNMDSHDADECEDEEPVNEFFDEEEHAKAFSDIQCDSNDQSKNILSESLNIDFEEELETDINQMGIEDADLDDEEYMYRVFAKGLPLIPRRGDAPPLVRNDWENFFAPDHYSTLLRLVLKSCIPLEHNKSQAVLDTDIHIQALCAAFATCPVNHLITAFSNQTSLVFEYLSDVQLNIGQPCLISQLYPSKIGSVNDFTVGFRASLDMACKLVSYSPHQSGQLLGYILLNRLSGTRVLQGKNKTSISIANYMIRRIPTSWMSALSGLLPSSIEKYLQSEVAADHWGRGNSRLLYLLDFSTSGWTVKCQTHQALLGYLLAWDSLLSLMTCAGPQTRASLQNSLLSSSATIFDRFMLTIGLLLPPSGNLEYFINNSCRLEPDERLSLPNSTSRIYLTAALTVFCSRRNSKRSVNLVTPVSPGDSEWRDAFSPDDSLLLIPGHRVATEINHLAVRLFRRFLSEAPALVRAWHTQLTSLSSFPQSVSEQTSPLAVHRPGRLRQLAGTIDKIVSKYFSPSLARDEVVLVQYRSYLRLLSKERSSSKSLFSMLKSSAEVGSVRIKGRPLSREIIATYYVGDDHSMEMVIQLPNNYPLSPITVSKGRSVGVGSQQWQSWLLQMSVFVNNHNGSILDGIDLWQSNVRKKFDGVEECAICYSIVHNTNFSLPKMRCHTCRKLFHYACMYKWFTTSRNPACPLCRHLFIDPTGRPMST</sequence>
<dbReference type="Gene3D" id="3.30.40.10">
    <property type="entry name" value="Zinc/RING finger domain, C3HC4 (zinc finger)"/>
    <property type="match status" value="1"/>
</dbReference>
<dbReference type="SUPFAM" id="SSF57850">
    <property type="entry name" value="RING/U-box"/>
    <property type="match status" value="1"/>
</dbReference>
<proteinExistence type="inferred from homology"/>
<dbReference type="PANTHER" id="PTHR12389:SF0">
    <property type="entry name" value="E3 UBIQUITIN-PROTEIN LIGASE LISTERIN"/>
    <property type="match status" value="1"/>
</dbReference>
<dbReference type="Pfam" id="PF23009">
    <property type="entry name" value="UBC_like"/>
    <property type="match status" value="1"/>
</dbReference>
<evidence type="ECO:0000259" key="17">
    <source>
        <dbReference type="PROSITE" id="PS50089"/>
    </source>
</evidence>
<dbReference type="GO" id="GO:0005829">
    <property type="term" value="C:cytosol"/>
    <property type="evidence" value="ECO:0007669"/>
    <property type="project" value="UniProtKB-SubCell"/>
</dbReference>
<evidence type="ECO:0000256" key="1">
    <source>
        <dbReference type="ARBA" id="ARBA00000900"/>
    </source>
</evidence>
<dbReference type="InterPro" id="IPR054476">
    <property type="entry name" value="Ltn1_N"/>
</dbReference>
<dbReference type="GO" id="GO:0072344">
    <property type="term" value="P:rescue of stalled ribosome"/>
    <property type="evidence" value="ECO:0007669"/>
    <property type="project" value="TreeGrafter"/>
</dbReference>
<feature type="domain" description="RING-type" evidence="17">
    <location>
        <begin position="2273"/>
        <end position="2320"/>
    </location>
</feature>
<keyword evidence="13" id="KW-0862">Zinc</keyword>
<dbReference type="InterPro" id="IPR011989">
    <property type="entry name" value="ARM-like"/>
</dbReference>
<keyword evidence="10" id="KW-0677">Repeat</keyword>
<comment type="subcellular location">
    <subcellularLocation>
        <location evidence="2">Cytoplasm</location>
        <location evidence="2">Cytosol</location>
    </subcellularLocation>
</comment>
<keyword evidence="7" id="KW-0963">Cytoplasm</keyword>
<dbReference type="PANTHER" id="PTHR12389">
    <property type="entry name" value="ZINC FINGER PROTEIN 294"/>
    <property type="match status" value="1"/>
</dbReference>
<reference evidence="19" key="2">
    <citation type="submission" date="2023-11" db="UniProtKB">
        <authorList>
            <consortium name="WormBaseParasite"/>
        </authorList>
    </citation>
    <scope>IDENTIFICATION</scope>
</reference>
<comment type="pathway">
    <text evidence="3">Protein modification; protein ubiquitination.</text>
</comment>
<evidence type="ECO:0000256" key="8">
    <source>
        <dbReference type="ARBA" id="ARBA00022679"/>
    </source>
</evidence>
<dbReference type="Gene3D" id="1.25.10.10">
    <property type="entry name" value="Leucine-rich Repeat Variant"/>
    <property type="match status" value="1"/>
</dbReference>
<comment type="catalytic activity">
    <reaction evidence="1">
        <text>S-ubiquitinyl-[E2 ubiquitin-conjugating enzyme]-L-cysteine + [acceptor protein]-L-lysine = [E2 ubiquitin-conjugating enzyme]-L-cysteine + N(6)-ubiquitinyl-[acceptor protein]-L-lysine.</text>
        <dbReference type="EC" id="2.3.2.27"/>
    </reaction>
</comment>
<accession>A0AA85G5R5</accession>
<dbReference type="InterPro" id="IPR039795">
    <property type="entry name" value="LTN1/Rkr1"/>
</dbReference>
<dbReference type="InterPro" id="IPR039804">
    <property type="entry name" value="RING-CH-C4HC3_LTN1"/>
</dbReference>
<dbReference type="GO" id="GO:1990116">
    <property type="term" value="P:ribosome-associated ubiquitin-dependent protein catabolic process"/>
    <property type="evidence" value="ECO:0007669"/>
    <property type="project" value="InterPro"/>
</dbReference>
<evidence type="ECO:0000256" key="14">
    <source>
        <dbReference type="ARBA" id="ARBA00032366"/>
    </source>
</evidence>
<dbReference type="FunFam" id="3.30.40.10:FF:000038">
    <property type="entry name" value="E3 ubiquitin-protein ligase listerin"/>
    <property type="match status" value="1"/>
</dbReference>
<dbReference type="EC" id="2.3.2.27" evidence="5"/>
<keyword evidence="11 15" id="KW-0863">Zinc-finger</keyword>
<dbReference type="GO" id="GO:1990112">
    <property type="term" value="C:RQC complex"/>
    <property type="evidence" value="ECO:0007669"/>
    <property type="project" value="InterPro"/>
</dbReference>
<evidence type="ECO:0000256" key="13">
    <source>
        <dbReference type="ARBA" id="ARBA00022833"/>
    </source>
</evidence>
<evidence type="ECO:0000256" key="7">
    <source>
        <dbReference type="ARBA" id="ARBA00022490"/>
    </source>
</evidence>
<evidence type="ECO:0000256" key="11">
    <source>
        <dbReference type="ARBA" id="ARBA00022771"/>
    </source>
</evidence>
<feature type="compositionally biased region" description="Basic residues" evidence="16">
    <location>
        <begin position="37"/>
        <end position="47"/>
    </location>
</feature>